<gene>
    <name evidence="3" type="primary">phnD</name>
    <name evidence="3" type="ORF">JAZ04_13210</name>
</gene>
<dbReference type="Gene3D" id="3.40.190.10">
    <property type="entry name" value="Periplasmic binding protein-like II"/>
    <property type="match status" value="2"/>
</dbReference>
<comment type="caution">
    <text evidence="3">The sequence shown here is derived from an EMBL/GenBank/DDBJ whole genome shotgun (WGS) entry which is preliminary data.</text>
</comment>
<accession>A0A9E4N0E1</accession>
<dbReference type="Pfam" id="PF12974">
    <property type="entry name" value="Phosphonate-bd"/>
    <property type="match status" value="1"/>
</dbReference>
<dbReference type="EMBL" id="JAEPDI010000012">
    <property type="protein sequence ID" value="MCG7939796.1"/>
    <property type="molecule type" value="Genomic_DNA"/>
</dbReference>
<keyword evidence="2" id="KW-0732">Signal</keyword>
<evidence type="ECO:0000313" key="3">
    <source>
        <dbReference type="EMBL" id="MCG7939796.1"/>
    </source>
</evidence>
<proteinExistence type="inferred from homology"/>
<name>A0A9E4N0E1_9GAMM</name>
<protein>
    <submittedName>
        <fullName evidence="3">Phosphate/phosphite/phosphonate ABC transporter substrate-binding protein</fullName>
    </submittedName>
</protein>
<evidence type="ECO:0000313" key="4">
    <source>
        <dbReference type="Proteomes" id="UP000886687"/>
    </source>
</evidence>
<dbReference type="SUPFAM" id="SSF53850">
    <property type="entry name" value="Periplasmic binding protein-like II"/>
    <property type="match status" value="1"/>
</dbReference>
<dbReference type="PANTHER" id="PTHR35841:SF1">
    <property type="entry name" value="PHOSPHONATES-BINDING PERIPLASMIC PROTEIN"/>
    <property type="match status" value="1"/>
</dbReference>
<evidence type="ECO:0000256" key="1">
    <source>
        <dbReference type="ARBA" id="ARBA00007162"/>
    </source>
</evidence>
<organism evidence="3 4">
    <name type="scientific">Candidatus Thiodiazotropha lotti</name>
    <dbReference type="NCBI Taxonomy" id="2792787"/>
    <lineage>
        <taxon>Bacteria</taxon>
        <taxon>Pseudomonadati</taxon>
        <taxon>Pseudomonadota</taxon>
        <taxon>Gammaproteobacteria</taxon>
        <taxon>Chromatiales</taxon>
        <taxon>Sedimenticolaceae</taxon>
        <taxon>Candidatus Thiodiazotropha</taxon>
    </lineage>
</organism>
<dbReference type="NCBIfam" id="TIGR01098">
    <property type="entry name" value="3A0109s03R"/>
    <property type="match status" value="1"/>
</dbReference>
<dbReference type="Proteomes" id="UP000886687">
    <property type="component" value="Unassembled WGS sequence"/>
</dbReference>
<dbReference type="InterPro" id="IPR005770">
    <property type="entry name" value="PhnD"/>
</dbReference>
<dbReference type="PANTHER" id="PTHR35841">
    <property type="entry name" value="PHOSPHONATES-BINDING PERIPLASMIC PROTEIN"/>
    <property type="match status" value="1"/>
</dbReference>
<reference evidence="3" key="1">
    <citation type="journal article" date="2021" name="Proc. Natl. Acad. Sci. U.S.A.">
        <title>Global biogeography of chemosynthetic symbionts reveals both localized and globally distributed symbiont groups. .</title>
        <authorList>
            <person name="Osvatic J.T."/>
            <person name="Wilkins L.G.E."/>
            <person name="Leibrecht L."/>
            <person name="Leray M."/>
            <person name="Zauner S."/>
            <person name="Polzin J."/>
            <person name="Camacho Y."/>
            <person name="Gros O."/>
            <person name="van Gils J.A."/>
            <person name="Eisen J.A."/>
            <person name="Petersen J.M."/>
            <person name="Yuen B."/>
        </authorList>
    </citation>
    <scope>NUCLEOTIDE SEQUENCE</scope>
    <source>
        <strain evidence="3">MAGL173</strain>
    </source>
</reference>
<evidence type="ECO:0000256" key="2">
    <source>
        <dbReference type="ARBA" id="ARBA00022729"/>
    </source>
</evidence>
<sequence length="300" mass="33263">MLLLKQIGCFKQDGIKVPDFRRTLSGLVVWLFVSTIAYASESLVMGVHPYRPHNELKEMFQPLANYLSLELGQKIEVRIGDSYQSHHDAILAGDVDFAYIGPSLFVSLTRSTNDIPVLARLEVNGKPTFTGKIIVSNDSEINDLEDLKQRQFAFGSRSSTMSHLVPRQMLYEAGIDLDDLAGYRHYSNHNNVALAVLAGDADAGAVKEAVYEKYKRHGIVAIKTTDAISEHLFIGALNTGSQLLNDLKSALLKLDHKNSQTASVLKPIKQTATALVKTNHQDYDGLRGILNTLEQRGVQW</sequence>
<dbReference type="GO" id="GO:0055085">
    <property type="term" value="P:transmembrane transport"/>
    <property type="evidence" value="ECO:0007669"/>
    <property type="project" value="InterPro"/>
</dbReference>
<comment type="similarity">
    <text evidence="1">Belongs to the phosphate/phosphite/phosphonate binding protein family.</text>
</comment>
<dbReference type="AlphaFoldDB" id="A0A9E4N0E1"/>
<dbReference type="GO" id="GO:0043190">
    <property type="term" value="C:ATP-binding cassette (ABC) transporter complex"/>
    <property type="evidence" value="ECO:0007669"/>
    <property type="project" value="InterPro"/>
</dbReference>